<keyword evidence="2" id="KW-1185">Reference proteome</keyword>
<reference evidence="1" key="1">
    <citation type="journal article" date="2023" name="IScience">
        <title>Live-bearing cockroach genome reveals convergent evolutionary mechanisms linked to viviparity in insects and beyond.</title>
        <authorList>
            <person name="Fouks B."/>
            <person name="Harrison M.C."/>
            <person name="Mikhailova A.A."/>
            <person name="Marchal E."/>
            <person name="English S."/>
            <person name="Carruthers M."/>
            <person name="Jennings E.C."/>
            <person name="Chiamaka E.L."/>
            <person name="Frigard R.A."/>
            <person name="Pippel M."/>
            <person name="Attardo G.M."/>
            <person name="Benoit J.B."/>
            <person name="Bornberg-Bauer E."/>
            <person name="Tobe S.S."/>
        </authorList>
    </citation>
    <scope>NUCLEOTIDE SEQUENCE</scope>
    <source>
        <strain evidence="1">Stay&amp;Tobe</strain>
    </source>
</reference>
<sequence>ESVQNVAVLSLLLVHPRSLFHPYSRTTRTSFPYTNSMSVISLNVYMLSQNLS</sequence>
<dbReference type="AlphaFoldDB" id="A0AAD7Z7H1"/>
<dbReference type="EMBL" id="JASPKZ010010158">
    <property type="protein sequence ID" value="KAJ9575191.1"/>
    <property type="molecule type" value="Genomic_DNA"/>
</dbReference>
<feature type="non-terminal residue" evidence="1">
    <location>
        <position position="52"/>
    </location>
</feature>
<organism evidence="1 2">
    <name type="scientific">Diploptera punctata</name>
    <name type="common">Pacific beetle cockroach</name>
    <dbReference type="NCBI Taxonomy" id="6984"/>
    <lineage>
        <taxon>Eukaryota</taxon>
        <taxon>Metazoa</taxon>
        <taxon>Ecdysozoa</taxon>
        <taxon>Arthropoda</taxon>
        <taxon>Hexapoda</taxon>
        <taxon>Insecta</taxon>
        <taxon>Pterygota</taxon>
        <taxon>Neoptera</taxon>
        <taxon>Polyneoptera</taxon>
        <taxon>Dictyoptera</taxon>
        <taxon>Blattodea</taxon>
        <taxon>Blaberoidea</taxon>
        <taxon>Blaberidae</taxon>
        <taxon>Diplopterinae</taxon>
        <taxon>Diploptera</taxon>
    </lineage>
</organism>
<evidence type="ECO:0000313" key="2">
    <source>
        <dbReference type="Proteomes" id="UP001233999"/>
    </source>
</evidence>
<feature type="non-terminal residue" evidence="1">
    <location>
        <position position="1"/>
    </location>
</feature>
<proteinExistence type="predicted"/>
<gene>
    <name evidence="1" type="ORF">L9F63_025858</name>
</gene>
<reference evidence="1" key="2">
    <citation type="submission" date="2023-05" db="EMBL/GenBank/DDBJ databases">
        <authorList>
            <person name="Fouks B."/>
        </authorList>
    </citation>
    <scope>NUCLEOTIDE SEQUENCE</scope>
    <source>
        <strain evidence="1">Stay&amp;Tobe</strain>
        <tissue evidence="1">Testes</tissue>
    </source>
</reference>
<comment type="caution">
    <text evidence="1">The sequence shown here is derived from an EMBL/GenBank/DDBJ whole genome shotgun (WGS) entry which is preliminary data.</text>
</comment>
<protein>
    <submittedName>
        <fullName evidence="1">Uncharacterized protein</fullName>
    </submittedName>
</protein>
<evidence type="ECO:0000313" key="1">
    <source>
        <dbReference type="EMBL" id="KAJ9575191.1"/>
    </source>
</evidence>
<dbReference type="Proteomes" id="UP001233999">
    <property type="component" value="Unassembled WGS sequence"/>
</dbReference>
<name>A0AAD7Z7H1_DIPPU</name>
<accession>A0AAD7Z7H1</accession>